<protein>
    <submittedName>
        <fullName evidence="3">HIT domain-containing protein</fullName>
    </submittedName>
</protein>
<accession>A0ABT5FG51</accession>
<comment type="caution">
    <text evidence="3">The sequence shown here is derived from an EMBL/GenBank/DDBJ whole genome shotgun (WGS) entry which is preliminary data.</text>
</comment>
<evidence type="ECO:0000256" key="1">
    <source>
        <dbReference type="PROSITE-ProRule" id="PRU00464"/>
    </source>
</evidence>
<name>A0ABT5FG51_9GAMM</name>
<dbReference type="Proteomes" id="UP001528411">
    <property type="component" value="Unassembled WGS sequence"/>
</dbReference>
<dbReference type="EMBL" id="JAQOMS010000002">
    <property type="protein sequence ID" value="MDC2890074.1"/>
    <property type="molecule type" value="Genomic_DNA"/>
</dbReference>
<dbReference type="InterPro" id="IPR026026">
    <property type="entry name" value="HIT_Hint"/>
</dbReference>
<dbReference type="InterPro" id="IPR011146">
    <property type="entry name" value="HIT-like"/>
</dbReference>
<dbReference type="PIRSF" id="PIRSF000714">
    <property type="entry name" value="HIT"/>
    <property type="match status" value="1"/>
</dbReference>
<sequence>MFKLNHRFEEDSIFVTKLELCQVRLQNDARFPWFILIPEVEGVEEVDALSVSQQHVLIDESSKVSAALRSVVSADKINVANLGNIVRQLHWHVVARTENDVAYSKALYGVLVQQKNMKTKKESN</sequence>
<dbReference type="InterPro" id="IPR036265">
    <property type="entry name" value="HIT-like_sf"/>
</dbReference>
<gene>
    <name evidence="3" type="ORF">PN838_16500</name>
</gene>
<dbReference type="PROSITE" id="PS51084">
    <property type="entry name" value="HIT_2"/>
    <property type="match status" value="1"/>
</dbReference>
<dbReference type="RefSeq" id="WP_272181370.1">
    <property type="nucleotide sequence ID" value="NZ_JAQOMS010000002.1"/>
</dbReference>
<dbReference type="Pfam" id="PF01230">
    <property type="entry name" value="HIT"/>
    <property type="match status" value="1"/>
</dbReference>
<organism evidence="3 4">
    <name type="scientific">Psychrosphaera algicola</name>
    <dbReference type="NCBI Taxonomy" id="3023714"/>
    <lineage>
        <taxon>Bacteria</taxon>
        <taxon>Pseudomonadati</taxon>
        <taxon>Pseudomonadota</taxon>
        <taxon>Gammaproteobacteria</taxon>
        <taxon>Alteromonadales</taxon>
        <taxon>Pseudoalteromonadaceae</taxon>
        <taxon>Psychrosphaera</taxon>
    </lineage>
</organism>
<reference evidence="3 4" key="1">
    <citation type="submission" date="2023-01" db="EMBL/GenBank/DDBJ databases">
        <title>Psychrosphaera sp. nov., isolated from marine algae.</title>
        <authorList>
            <person name="Bayburt H."/>
            <person name="Choi B.J."/>
            <person name="Kim J.M."/>
            <person name="Choi D.G."/>
            <person name="Jeon C.O."/>
        </authorList>
    </citation>
    <scope>NUCLEOTIDE SEQUENCE [LARGE SCALE GENOMIC DNA]</scope>
    <source>
        <strain evidence="3 4">G1-22</strain>
    </source>
</reference>
<evidence type="ECO:0000259" key="2">
    <source>
        <dbReference type="PROSITE" id="PS51084"/>
    </source>
</evidence>
<evidence type="ECO:0000313" key="3">
    <source>
        <dbReference type="EMBL" id="MDC2890074.1"/>
    </source>
</evidence>
<proteinExistence type="predicted"/>
<feature type="domain" description="HIT" evidence="2">
    <location>
        <begin position="1"/>
        <end position="103"/>
    </location>
</feature>
<dbReference type="SUPFAM" id="SSF54197">
    <property type="entry name" value="HIT-like"/>
    <property type="match status" value="1"/>
</dbReference>
<keyword evidence="4" id="KW-1185">Reference proteome</keyword>
<dbReference type="Gene3D" id="3.30.428.10">
    <property type="entry name" value="HIT-like"/>
    <property type="match status" value="1"/>
</dbReference>
<evidence type="ECO:0000313" key="4">
    <source>
        <dbReference type="Proteomes" id="UP001528411"/>
    </source>
</evidence>
<comment type="caution">
    <text evidence="1">Lacks conserved residue(s) required for the propagation of feature annotation.</text>
</comment>